<dbReference type="SMART" id="SM00345">
    <property type="entry name" value="HTH_GNTR"/>
    <property type="match status" value="1"/>
</dbReference>
<dbReference type="AlphaFoldDB" id="A0A011RCX8"/>
<evidence type="ECO:0000256" key="1">
    <source>
        <dbReference type="ARBA" id="ARBA00023015"/>
    </source>
</evidence>
<dbReference type="EMBL" id="JEMY01000020">
    <property type="protein sequence ID" value="EXI89099.1"/>
    <property type="molecule type" value="Genomic_DNA"/>
</dbReference>
<dbReference type="PANTHER" id="PTHR43537">
    <property type="entry name" value="TRANSCRIPTIONAL REGULATOR, GNTR FAMILY"/>
    <property type="match status" value="1"/>
</dbReference>
<dbReference type="SUPFAM" id="SSF46785">
    <property type="entry name" value="Winged helix' DNA-binding domain"/>
    <property type="match status" value="1"/>
</dbReference>
<keyword evidence="2" id="KW-0238">DNA-binding</keyword>
<organism evidence="6 7">
    <name type="scientific">Accumulibacter regalis</name>
    <dbReference type="NCBI Taxonomy" id="522306"/>
    <lineage>
        <taxon>Bacteria</taxon>
        <taxon>Pseudomonadati</taxon>
        <taxon>Pseudomonadota</taxon>
        <taxon>Betaproteobacteria</taxon>
        <taxon>Candidatus Accumulibacter</taxon>
    </lineage>
</organism>
<dbReference type="GO" id="GO:0003677">
    <property type="term" value="F:DNA binding"/>
    <property type="evidence" value="ECO:0007669"/>
    <property type="project" value="UniProtKB-KW"/>
</dbReference>
<protein>
    <submittedName>
        <fullName evidence="6">L-lactate dehydrogenase operon regulatory protein</fullName>
    </submittedName>
</protein>
<evidence type="ECO:0000256" key="3">
    <source>
        <dbReference type="ARBA" id="ARBA00023163"/>
    </source>
</evidence>
<keyword evidence="7" id="KW-1185">Reference proteome</keyword>
<gene>
    <name evidence="6" type="primary">lldR_1</name>
    <name evidence="6" type="ORF">AW11_01816</name>
</gene>
<dbReference type="InterPro" id="IPR036388">
    <property type="entry name" value="WH-like_DNA-bd_sf"/>
</dbReference>
<dbReference type="SMART" id="SM00895">
    <property type="entry name" value="FCD"/>
    <property type="match status" value="1"/>
</dbReference>
<dbReference type="InterPro" id="IPR008920">
    <property type="entry name" value="TF_FadR/GntR_C"/>
</dbReference>
<dbReference type="CDD" id="cd07377">
    <property type="entry name" value="WHTH_GntR"/>
    <property type="match status" value="1"/>
</dbReference>
<keyword evidence="3" id="KW-0804">Transcription</keyword>
<evidence type="ECO:0000313" key="6">
    <source>
        <dbReference type="EMBL" id="EXI89099.1"/>
    </source>
</evidence>
<comment type="caution">
    <text evidence="6">The sequence shown here is derived from an EMBL/GenBank/DDBJ whole genome shotgun (WGS) entry which is preliminary data.</text>
</comment>
<name>A0A011RCX8_ACCRE</name>
<dbReference type="Pfam" id="PF00392">
    <property type="entry name" value="GntR"/>
    <property type="match status" value="1"/>
</dbReference>
<reference evidence="6" key="1">
    <citation type="submission" date="2014-02" db="EMBL/GenBank/DDBJ databases">
        <title>Expanding our view of genomic diversity in Candidatus Accumulibacter clades.</title>
        <authorList>
            <person name="Skennerton C.T."/>
            <person name="Barr J.J."/>
            <person name="Slater F.R."/>
            <person name="Bond P.L."/>
            <person name="Tyson G.W."/>
        </authorList>
    </citation>
    <scope>NUCLEOTIDE SEQUENCE [LARGE SCALE GENOMIC DNA]</scope>
</reference>
<keyword evidence="1" id="KW-0805">Transcription regulation</keyword>
<evidence type="ECO:0000313" key="7">
    <source>
        <dbReference type="Proteomes" id="UP000022141"/>
    </source>
</evidence>
<dbReference type="eggNOG" id="COG2186">
    <property type="taxonomic scope" value="Bacteria"/>
</dbReference>
<feature type="region of interest" description="Disordered" evidence="4">
    <location>
        <begin position="256"/>
        <end position="275"/>
    </location>
</feature>
<dbReference type="PATRIC" id="fig|1454004.3.peg.1870"/>
<proteinExistence type="predicted"/>
<dbReference type="GO" id="GO:0003700">
    <property type="term" value="F:DNA-binding transcription factor activity"/>
    <property type="evidence" value="ECO:0007669"/>
    <property type="project" value="InterPro"/>
</dbReference>
<dbReference type="Gene3D" id="1.10.10.10">
    <property type="entry name" value="Winged helix-like DNA-binding domain superfamily/Winged helix DNA-binding domain"/>
    <property type="match status" value="1"/>
</dbReference>
<dbReference type="InterPro" id="IPR011711">
    <property type="entry name" value="GntR_C"/>
</dbReference>
<evidence type="ECO:0000259" key="5">
    <source>
        <dbReference type="PROSITE" id="PS50949"/>
    </source>
</evidence>
<sequence>MNTARLFPFPPSNQETPGFVAGNLASRVAEQLLDKMRGDSLVPGTRLPSEIAMAKHFGVSRTVMREAIARLKADGLLETRRGSGAFVLATDRQQTLVDGDRMTEESVGALLNLIEVRRGVESEVAALAAVRRTPGQLAEIEHALRRIDEAVAAGSDGVEEDARLHQCIAAVTGNPYWVRIIEMFAQHVRSAVRVTRANEARREDFARQVRAEHEQIVSAIAARDPDLARAAATQHMEGAAQRVRAADRDFWRGEGGELARQISPAESDAEESCAR</sequence>
<dbReference type="InterPro" id="IPR000524">
    <property type="entry name" value="Tscrpt_reg_HTH_GntR"/>
</dbReference>
<dbReference type="PROSITE" id="PS50949">
    <property type="entry name" value="HTH_GNTR"/>
    <property type="match status" value="1"/>
</dbReference>
<evidence type="ECO:0000256" key="2">
    <source>
        <dbReference type="ARBA" id="ARBA00023125"/>
    </source>
</evidence>
<dbReference type="Proteomes" id="UP000022141">
    <property type="component" value="Unassembled WGS sequence"/>
</dbReference>
<feature type="domain" description="HTH gntR-type" evidence="5">
    <location>
        <begin position="22"/>
        <end position="90"/>
    </location>
</feature>
<dbReference type="SUPFAM" id="SSF48008">
    <property type="entry name" value="GntR ligand-binding domain-like"/>
    <property type="match status" value="1"/>
</dbReference>
<dbReference type="Pfam" id="PF07729">
    <property type="entry name" value="FCD"/>
    <property type="match status" value="1"/>
</dbReference>
<dbReference type="Gene3D" id="1.20.120.530">
    <property type="entry name" value="GntR ligand-binding domain-like"/>
    <property type="match status" value="1"/>
</dbReference>
<dbReference type="PANTHER" id="PTHR43537:SF5">
    <property type="entry name" value="UXU OPERON TRANSCRIPTIONAL REGULATOR"/>
    <property type="match status" value="1"/>
</dbReference>
<evidence type="ECO:0000256" key="4">
    <source>
        <dbReference type="SAM" id="MobiDB-lite"/>
    </source>
</evidence>
<accession>A0A011RCX8</accession>
<dbReference type="InterPro" id="IPR036390">
    <property type="entry name" value="WH_DNA-bd_sf"/>
</dbReference>
<dbReference type="STRING" id="1454004.AW11_01816"/>
<dbReference type="PRINTS" id="PR00035">
    <property type="entry name" value="HTHGNTR"/>
</dbReference>